<dbReference type="Pfam" id="PF23055">
    <property type="entry name" value="DUF7041"/>
    <property type="match status" value="1"/>
</dbReference>
<keyword evidence="3" id="KW-1185">Reference proteome</keyword>
<sequence length="230" mass="25193">MPLEETPEVGLTATPMTAAVSLKLPQYWPADPHEVRDILLNPPQDTPYKTLREELIKRTTATEQKRLQQLLTDEVLGDRKPTQVLQDSILHQLFLQRLPASVQMVITSAGDSMTMEQLAELADKVMAVSIPSHGVNSVTPVATLTANLQSEVELLCGEINRLTAQVQKLSTNPQCSRSHSCSRRPRASTPTPPDDANVCWYHAKFGDGAHKCTQPCSFNASNQGNGQAGK</sequence>
<reference evidence="4" key="1">
    <citation type="submission" date="2025-08" db="UniProtKB">
        <authorList>
            <consortium name="RefSeq"/>
        </authorList>
    </citation>
    <scope>IDENTIFICATION</scope>
</reference>
<evidence type="ECO:0000256" key="1">
    <source>
        <dbReference type="SAM" id="MobiDB-lite"/>
    </source>
</evidence>
<organism evidence="3 4">
    <name type="scientific">Acanthaster planci</name>
    <name type="common">Crown-of-thorns starfish</name>
    <dbReference type="NCBI Taxonomy" id="133434"/>
    <lineage>
        <taxon>Eukaryota</taxon>
        <taxon>Metazoa</taxon>
        <taxon>Echinodermata</taxon>
        <taxon>Eleutherozoa</taxon>
        <taxon>Asterozoa</taxon>
        <taxon>Asteroidea</taxon>
        <taxon>Valvatacea</taxon>
        <taxon>Valvatida</taxon>
        <taxon>Acanthasteridae</taxon>
        <taxon>Acanthaster</taxon>
    </lineage>
</organism>
<dbReference type="AlphaFoldDB" id="A0A8B7Z2T0"/>
<protein>
    <submittedName>
        <fullName evidence="4">Uncharacterized protein LOC110984245</fullName>
    </submittedName>
</protein>
<dbReference type="OMA" id="CKFRENG"/>
<evidence type="ECO:0000259" key="2">
    <source>
        <dbReference type="Pfam" id="PF23055"/>
    </source>
</evidence>
<dbReference type="InterPro" id="IPR055469">
    <property type="entry name" value="DUF7041"/>
</dbReference>
<gene>
    <name evidence="4" type="primary">LOC110984245</name>
</gene>
<dbReference type="RefSeq" id="XP_022099929.1">
    <property type="nucleotide sequence ID" value="XM_022244237.1"/>
</dbReference>
<dbReference type="KEGG" id="aplc:110984245"/>
<dbReference type="PANTHER" id="PTHR33327:SF3">
    <property type="entry name" value="RNA-DIRECTED DNA POLYMERASE"/>
    <property type="match status" value="1"/>
</dbReference>
<accession>A0A8B7Z2T0</accession>
<proteinExistence type="predicted"/>
<feature type="region of interest" description="Disordered" evidence="1">
    <location>
        <begin position="173"/>
        <end position="194"/>
    </location>
</feature>
<dbReference type="OrthoDB" id="6503420at2759"/>
<feature type="domain" description="DUF7041" evidence="2">
    <location>
        <begin position="33"/>
        <end position="72"/>
    </location>
</feature>
<dbReference type="PANTHER" id="PTHR33327">
    <property type="entry name" value="ENDONUCLEASE"/>
    <property type="match status" value="1"/>
</dbReference>
<evidence type="ECO:0000313" key="3">
    <source>
        <dbReference type="Proteomes" id="UP000694845"/>
    </source>
</evidence>
<evidence type="ECO:0000313" key="4">
    <source>
        <dbReference type="RefSeq" id="XP_022099929.1"/>
    </source>
</evidence>
<dbReference type="Proteomes" id="UP000694845">
    <property type="component" value="Unplaced"/>
</dbReference>
<name>A0A8B7Z2T0_ACAPL</name>
<dbReference type="GeneID" id="110984245"/>